<protein>
    <submittedName>
        <fullName evidence="1">Uncharacterized protein</fullName>
    </submittedName>
</protein>
<keyword evidence="2" id="KW-1185">Reference proteome</keyword>
<dbReference type="EMBL" id="JWZX01002347">
    <property type="protein sequence ID" value="KOO29845.1"/>
    <property type="molecule type" value="Genomic_DNA"/>
</dbReference>
<dbReference type="OrthoDB" id="348976at2759"/>
<organism evidence="1 2">
    <name type="scientific">Chrysochromulina tobinii</name>
    <dbReference type="NCBI Taxonomy" id="1460289"/>
    <lineage>
        <taxon>Eukaryota</taxon>
        <taxon>Haptista</taxon>
        <taxon>Haptophyta</taxon>
        <taxon>Prymnesiophyceae</taxon>
        <taxon>Prymnesiales</taxon>
        <taxon>Chrysochromulinaceae</taxon>
        <taxon>Chrysochromulina</taxon>
    </lineage>
</organism>
<gene>
    <name evidence="1" type="ORF">Ctob_008037</name>
</gene>
<sequence>MADAVNDGLREREWFVTGRGLPELFSDTFTFSDPQVSLVGIEPYCRQVRRLFDQKTARCEVVCCSATAPNTITVVWRNSGKVSLGPLGVELKPYVVTTTLKTDPADGLLVSQEDAFASDGPGLLLWQVPALRGLAGPPAPSVEELRAKCDFATCVLRAA</sequence>
<accession>A0A0M0JTH9</accession>
<name>A0A0M0JTH9_9EUKA</name>
<dbReference type="Proteomes" id="UP000037460">
    <property type="component" value="Unassembled WGS sequence"/>
</dbReference>
<proteinExistence type="predicted"/>
<reference evidence="2" key="1">
    <citation type="journal article" date="2015" name="PLoS Genet.">
        <title>Genome Sequence and Transcriptome Analyses of Chrysochromulina tobin: Metabolic Tools for Enhanced Algal Fitness in the Prominent Order Prymnesiales (Haptophyceae).</title>
        <authorList>
            <person name="Hovde B.T."/>
            <person name="Deodato C.R."/>
            <person name="Hunsperger H.M."/>
            <person name="Ryken S.A."/>
            <person name="Yost W."/>
            <person name="Jha R.K."/>
            <person name="Patterson J."/>
            <person name="Monnat R.J. Jr."/>
            <person name="Barlow S.B."/>
            <person name="Starkenburg S.R."/>
            <person name="Cattolico R.A."/>
        </authorList>
    </citation>
    <scope>NUCLEOTIDE SEQUENCE</scope>
    <source>
        <strain evidence="2">CCMP291</strain>
    </source>
</reference>
<comment type="caution">
    <text evidence="1">The sequence shown here is derived from an EMBL/GenBank/DDBJ whole genome shotgun (WGS) entry which is preliminary data.</text>
</comment>
<dbReference type="AlphaFoldDB" id="A0A0M0JTH9"/>
<evidence type="ECO:0000313" key="1">
    <source>
        <dbReference type="EMBL" id="KOO29845.1"/>
    </source>
</evidence>
<evidence type="ECO:0000313" key="2">
    <source>
        <dbReference type="Proteomes" id="UP000037460"/>
    </source>
</evidence>